<sequence length="132" mass="15013">MANQLPPGGLNKGLVVSLQCSCPPGCQCNSRDIRNWHHKVCGCPSFINEFGDIFCKNFKDKPECQGYFIQHAQFQCSIAQRNDTWIGYRNAAQFMMALAQGIQAAEFQLKNDKNLVHFTATLNKEVQRRWNS</sequence>
<organism evidence="1 2">
    <name type="scientific">Paramecium tetraurelia</name>
    <dbReference type="NCBI Taxonomy" id="5888"/>
    <lineage>
        <taxon>Eukaryota</taxon>
        <taxon>Sar</taxon>
        <taxon>Alveolata</taxon>
        <taxon>Ciliophora</taxon>
        <taxon>Intramacronucleata</taxon>
        <taxon>Oligohymenophorea</taxon>
        <taxon>Peniculida</taxon>
        <taxon>Parameciidae</taxon>
        <taxon>Paramecium</taxon>
    </lineage>
</organism>
<dbReference type="EMBL" id="CT868051">
    <property type="protein sequence ID" value="CAK67150.1"/>
    <property type="molecule type" value="Genomic_DNA"/>
</dbReference>
<gene>
    <name evidence="1" type="ORF">GSPATT00036285001</name>
</gene>
<dbReference type="OMA" id="GYFIQHA"/>
<keyword evidence="2" id="KW-1185">Reference proteome</keyword>
<reference evidence="1 2" key="1">
    <citation type="journal article" date="2006" name="Nature">
        <title>Global trends of whole-genome duplications revealed by the ciliate Paramecium tetraurelia.</title>
        <authorList>
            <consortium name="Genoscope"/>
            <person name="Aury J.-M."/>
            <person name="Jaillon O."/>
            <person name="Duret L."/>
            <person name="Noel B."/>
            <person name="Jubin C."/>
            <person name="Porcel B.M."/>
            <person name="Segurens B."/>
            <person name="Daubin V."/>
            <person name="Anthouard V."/>
            <person name="Aiach N."/>
            <person name="Arnaiz O."/>
            <person name="Billaut A."/>
            <person name="Beisson J."/>
            <person name="Blanc I."/>
            <person name="Bouhouche K."/>
            <person name="Camara F."/>
            <person name="Duharcourt S."/>
            <person name="Guigo R."/>
            <person name="Gogendeau D."/>
            <person name="Katinka M."/>
            <person name="Keller A.-M."/>
            <person name="Kissmehl R."/>
            <person name="Klotz C."/>
            <person name="Koll F."/>
            <person name="Le Moue A."/>
            <person name="Lepere C."/>
            <person name="Malinsky S."/>
            <person name="Nowacki M."/>
            <person name="Nowak J.K."/>
            <person name="Plattner H."/>
            <person name="Poulain J."/>
            <person name="Ruiz F."/>
            <person name="Serrano V."/>
            <person name="Zagulski M."/>
            <person name="Dessen P."/>
            <person name="Betermier M."/>
            <person name="Weissenbach J."/>
            <person name="Scarpelli C."/>
            <person name="Schachter V."/>
            <person name="Sperling L."/>
            <person name="Meyer E."/>
            <person name="Cohen J."/>
            <person name="Wincker P."/>
        </authorList>
    </citation>
    <scope>NUCLEOTIDE SEQUENCE [LARGE SCALE GENOMIC DNA]</scope>
    <source>
        <strain evidence="1 2">Stock d4-2</strain>
    </source>
</reference>
<accession>A0C8N3</accession>
<evidence type="ECO:0000313" key="2">
    <source>
        <dbReference type="Proteomes" id="UP000000600"/>
    </source>
</evidence>
<dbReference type="KEGG" id="ptm:GSPATT00036285001"/>
<dbReference type="OrthoDB" id="284217at2759"/>
<evidence type="ECO:0000313" key="1">
    <source>
        <dbReference type="EMBL" id="CAK67150.1"/>
    </source>
</evidence>
<dbReference type="Proteomes" id="UP000000600">
    <property type="component" value="Unassembled WGS sequence"/>
</dbReference>
<protein>
    <submittedName>
        <fullName evidence="1">Uncharacterized protein</fullName>
    </submittedName>
</protein>
<name>A0C8N3_PARTE</name>
<dbReference type="GeneID" id="5020328"/>
<dbReference type="InParanoid" id="A0C8N3"/>
<proteinExistence type="predicted"/>
<dbReference type="HOGENOM" id="CLU_122619_0_0_1"/>
<dbReference type="AlphaFoldDB" id="A0C8N3"/>
<dbReference type="RefSeq" id="XP_001434547.1">
    <property type="nucleotide sequence ID" value="XM_001434510.2"/>
</dbReference>